<dbReference type="SUPFAM" id="SSF103481">
    <property type="entry name" value="Multidrug resistance efflux transporter EmrE"/>
    <property type="match status" value="1"/>
</dbReference>
<feature type="region of interest" description="Disordered" evidence="7">
    <location>
        <begin position="1"/>
        <end position="60"/>
    </location>
</feature>
<protein>
    <submittedName>
        <fullName evidence="9">DUF914-domain-containing protein</fullName>
    </submittedName>
</protein>
<dbReference type="InterPro" id="IPR037185">
    <property type="entry name" value="EmrE-like"/>
</dbReference>
<feature type="transmembrane region" description="Helical" evidence="8">
    <location>
        <begin position="381"/>
        <end position="399"/>
    </location>
</feature>
<evidence type="ECO:0000313" key="10">
    <source>
        <dbReference type="Proteomes" id="UP000799441"/>
    </source>
</evidence>
<comment type="similarity">
    <text evidence="2">Belongs to the SLC35F solute transporter family.</text>
</comment>
<evidence type="ECO:0000313" key="9">
    <source>
        <dbReference type="EMBL" id="KAF2719550.1"/>
    </source>
</evidence>
<feature type="transmembrane region" description="Helical" evidence="8">
    <location>
        <begin position="174"/>
        <end position="194"/>
    </location>
</feature>
<comment type="caution">
    <text evidence="9">The sequence shown here is derived from an EMBL/GenBank/DDBJ whole genome shotgun (WGS) entry which is preliminary data.</text>
</comment>
<dbReference type="AlphaFoldDB" id="A0A9P4UP21"/>
<feature type="transmembrane region" description="Helical" evidence="8">
    <location>
        <begin position="355"/>
        <end position="375"/>
    </location>
</feature>
<evidence type="ECO:0000256" key="8">
    <source>
        <dbReference type="SAM" id="Phobius"/>
    </source>
</evidence>
<feature type="transmembrane region" description="Helical" evidence="8">
    <location>
        <begin position="227"/>
        <end position="245"/>
    </location>
</feature>
<feature type="transmembrane region" description="Helical" evidence="8">
    <location>
        <begin position="142"/>
        <end position="162"/>
    </location>
</feature>
<dbReference type="OrthoDB" id="429955at2759"/>
<evidence type="ECO:0000256" key="1">
    <source>
        <dbReference type="ARBA" id="ARBA00004141"/>
    </source>
</evidence>
<feature type="transmembrane region" description="Helical" evidence="8">
    <location>
        <begin position="265"/>
        <end position="285"/>
    </location>
</feature>
<dbReference type="PANTHER" id="PTHR14233:SF4">
    <property type="entry name" value="SOLUTE CARRIER FAMILY 35 MEMBER F2"/>
    <property type="match status" value="1"/>
</dbReference>
<feature type="transmembrane region" description="Helical" evidence="8">
    <location>
        <begin position="200"/>
        <end position="220"/>
    </location>
</feature>
<gene>
    <name evidence="9" type="ORF">K431DRAFT_286676</name>
</gene>
<evidence type="ECO:0000256" key="6">
    <source>
        <dbReference type="ARBA" id="ARBA00023136"/>
    </source>
</evidence>
<evidence type="ECO:0000256" key="7">
    <source>
        <dbReference type="SAM" id="MobiDB-lite"/>
    </source>
</evidence>
<dbReference type="InterPro" id="IPR052221">
    <property type="entry name" value="SLC35F_Transporter"/>
</dbReference>
<dbReference type="InterPro" id="IPR009262">
    <property type="entry name" value="SLC35_F1/F2/F6"/>
</dbReference>
<name>A0A9P4UP21_9PEZI</name>
<evidence type="ECO:0000256" key="5">
    <source>
        <dbReference type="ARBA" id="ARBA00022989"/>
    </source>
</evidence>
<keyword evidence="5 8" id="KW-1133">Transmembrane helix</keyword>
<feature type="compositionally biased region" description="Polar residues" evidence="7">
    <location>
        <begin position="46"/>
        <end position="58"/>
    </location>
</feature>
<keyword evidence="4 8" id="KW-0812">Transmembrane</keyword>
<feature type="transmembrane region" description="Helical" evidence="8">
    <location>
        <begin position="297"/>
        <end position="314"/>
    </location>
</feature>
<evidence type="ECO:0000256" key="2">
    <source>
        <dbReference type="ARBA" id="ARBA00007863"/>
    </source>
</evidence>
<keyword evidence="3" id="KW-0813">Transport</keyword>
<dbReference type="GO" id="GO:0022857">
    <property type="term" value="F:transmembrane transporter activity"/>
    <property type="evidence" value="ECO:0007669"/>
    <property type="project" value="InterPro"/>
</dbReference>
<dbReference type="PANTHER" id="PTHR14233">
    <property type="entry name" value="DUF914-RELATED"/>
    <property type="match status" value="1"/>
</dbReference>
<evidence type="ECO:0000256" key="3">
    <source>
        <dbReference type="ARBA" id="ARBA00022448"/>
    </source>
</evidence>
<accession>A0A9P4UP21</accession>
<dbReference type="Proteomes" id="UP000799441">
    <property type="component" value="Unassembled WGS sequence"/>
</dbReference>
<reference evidence="9" key="1">
    <citation type="journal article" date="2020" name="Stud. Mycol.">
        <title>101 Dothideomycetes genomes: a test case for predicting lifestyles and emergence of pathogens.</title>
        <authorList>
            <person name="Haridas S."/>
            <person name="Albert R."/>
            <person name="Binder M."/>
            <person name="Bloem J."/>
            <person name="Labutti K."/>
            <person name="Salamov A."/>
            <person name="Andreopoulos B."/>
            <person name="Baker S."/>
            <person name="Barry K."/>
            <person name="Bills G."/>
            <person name="Bluhm B."/>
            <person name="Cannon C."/>
            <person name="Castanera R."/>
            <person name="Culley D."/>
            <person name="Daum C."/>
            <person name="Ezra D."/>
            <person name="Gonzalez J."/>
            <person name="Henrissat B."/>
            <person name="Kuo A."/>
            <person name="Liang C."/>
            <person name="Lipzen A."/>
            <person name="Lutzoni F."/>
            <person name="Magnuson J."/>
            <person name="Mondo S."/>
            <person name="Nolan M."/>
            <person name="Ohm R."/>
            <person name="Pangilinan J."/>
            <person name="Park H.-J."/>
            <person name="Ramirez L."/>
            <person name="Alfaro M."/>
            <person name="Sun H."/>
            <person name="Tritt A."/>
            <person name="Yoshinaga Y."/>
            <person name="Zwiers L.-H."/>
            <person name="Turgeon B."/>
            <person name="Goodwin S."/>
            <person name="Spatafora J."/>
            <person name="Crous P."/>
            <person name="Grigoriev I."/>
        </authorList>
    </citation>
    <scope>NUCLEOTIDE SEQUENCE</scope>
    <source>
        <strain evidence="9">CBS 116435</strain>
    </source>
</reference>
<sequence>MEGNKHPAHQIDGSRATRRVREHDDEGITAVEEPSIERITVKPKGTETSPDGSSVSSNDYREHGSVQFVNDGDDSHNNNNNEGVPVIEQINRSKGRFGYLKTRQFWIVLALSQALAVSITGTNTLSTLLVMQGTSIPAFQTLFNYILLSLIYTSYTIYKYGFGGWLRLLYKDGWRYFILSFCDVLGNYFTVLAYRYTTILSAQLINFWAIAVVVVVSLIFLKVRYHLAQYAGILICCGGLGLLVASDHITKSNGGQALNAVKGDLFALAGATFYGLANVFEEYAVSKRPIYETVGQMGFWGMFINGVIVAIFDRKSFQQATWNGKVGGYLTGYTLILSWFYSATPVVFRMASAAFFNIGLLTGNFWGVVVGIQVFHLKIHYLYPIAFVLIIIGHFIYYGTEGVLGEAKKPWLGENQDGGSDGIGTARRRVERPEALV</sequence>
<dbReference type="GO" id="GO:0016020">
    <property type="term" value="C:membrane"/>
    <property type="evidence" value="ECO:0007669"/>
    <property type="project" value="UniProtKB-SubCell"/>
</dbReference>
<dbReference type="EMBL" id="MU003810">
    <property type="protein sequence ID" value="KAF2719550.1"/>
    <property type="molecule type" value="Genomic_DNA"/>
</dbReference>
<proteinExistence type="inferred from homology"/>
<evidence type="ECO:0000256" key="4">
    <source>
        <dbReference type="ARBA" id="ARBA00022692"/>
    </source>
</evidence>
<keyword evidence="6 8" id="KW-0472">Membrane</keyword>
<feature type="transmembrane region" description="Helical" evidence="8">
    <location>
        <begin position="326"/>
        <end position="348"/>
    </location>
</feature>
<organism evidence="9 10">
    <name type="scientific">Polychaeton citri CBS 116435</name>
    <dbReference type="NCBI Taxonomy" id="1314669"/>
    <lineage>
        <taxon>Eukaryota</taxon>
        <taxon>Fungi</taxon>
        <taxon>Dikarya</taxon>
        <taxon>Ascomycota</taxon>
        <taxon>Pezizomycotina</taxon>
        <taxon>Dothideomycetes</taxon>
        <taxon>Dothideomycetidae</taxon>
        <taxon>Capnodiales</taxon>
        <taxon>Capnodiaceae</taxon>
        <taxon>Polychaeton</taxon>
    </lineage>
</organism>
<comment type="subcellular location">
    <subcellularLocation>
        <location evidence="1">Membrane</location>
        <topology evidence="1">Multi-pass membrane protein</topology>
    </subcellularLocation>
</comment>
<feature type="transmembrane region" description="Helical" evidence="8">
    <location>
        <begin position="105"/>
        <end position="130"/>
    </location>
</feature>
<keyword evidence="10" id="KW-1185">Reference proteome</keyword>
<dbReference type="Pfam" id="PF06027">
    <property type="entry name" value="SLC35F"/>
    <property type="match status" value="1"/>
</dbReference>